<evidence type="ECO:0000256" key="10">
    <source>
        <dbReference type="ARBA" id="ARBA00022722"/>
    </source>
</evidence>
<evidence type="ECO:0000256" key="23">
    <source>
        <dbReference type="ARBA" id="ARBA00047136"/>
    </source>
</evidence>
<feature type="compositionally biased region" description="Low complexity" evidence="24">
    <location>
        <begin position="247"/>
        <end position="256"/>
    </location>
</feature>
<sequence length="933" mass="104401">MLRIIKTSLSSHRSLPRHHSQDAKTLLLNLLENMPKDRKQIAETQMHRKKVKEKHSKYVPGKVTLQVLGTGAVGAPRSLYMFSDQSRYLFNCGEGTQRLAHEHKMKLAKLEHIFITQPVWRNIGGLPGIALTIQDVGVPEISLHGPPGLNNIFTATKRFVVLKNLKINMATSDEDVSFSDNVMTVHYVPLLEAAPAPVKDDKVAASDAKQETTPATDSSATKPTDTSAKNKDHVCSSKKTKLKNRLSSSVDSSISNSDDEFNDSTDYYAYERKKKKPEKRVSRYCYRFRPRSRSVDSADAGEDSKFASGLIEEQTKVKGVSMAYVCVLKSRPGALNLEKCLRMGVRPGPLLGKLKSGEDVKLVNGKVVTAQDVCEPDDPGLIFIVVDCPNVNYLDSLHAKAIFKKHQKTAALERDIASVVIHFTPKEIVNNPRYQEWMEKFPLCTTHLMLNEFNTCMGSEAVHRIQHKLNLLSPDIFPLLGDKGSKINDSQQIIPGAFKKPKLADSSYLLYKDEVPDVRLSSLQRTPTSPTNSIRELTKSAAATSSAAPGKELMLFPRTFCTYHLRPKKGLDRSLELVLNPNEYVQESLTMGELQAELRKLKIKLLKKTFRTDDFPKLVFLGTGSCIPNKTRNTSGILLSLSGYVENKHMLLDCGEGTYGQIIRFFGAGPAQNVLANLNAIYISHLHADHHIGLIGVLQGRRRALDLLKLERRPLYLFAPKQIMTWLSFYDRCFENICEEFELVPNGSIVQGGCLLPKNVKDTVLNNMSLLDINTCLVKHCPNAFGVSITCRNGYKVTYSGDTMPCEALISLGIGSDILIHEATMEDELCHEATIKMHSTTNQAITIGKRMRAKHIILTHFSQRYAKLPRFTENFCTNVGIAFDNMQISTSDLSLMPDLFPALKLLFAEQYEELENKALKRQVKEHAKRKLTS</sequence>
<evidence type="ECO:0000256" key="7">
    <source>
        <dbReference type="ARBA" id="ARBA00013357"/>
    </source>
</evidence>
<comment type="cofactor">
    <cofactor evidence="2">
        <name>Zn(2+)</name>
        <dbReference type="ChEBI" id="CHEBI:29105"/>
    </cofactor>
</comment>
<evidence type="ECO:0000256" key="16">
    <source>
        <dbReference type="ARBA" id="ARBA00023128"/>
    </source>
</evidence>
<proteinExistence type="inferred from homology"/>
<keyword evidence="14" id="KW-0862">Zinc</keyword>
<organism evidence="26 27">
    <name type="scientific">Phyllotreta striolata</name>
    <name type="common">Striped flea beetle</name>
    <name type="synonym">Crioceris striolata</name>
    <dbReference type="NCBI Taxonomy" id="444603"/>
    <lineage>
        <taxon>Eukaryota</taxon>
        <taxon>Metazoa</taxon>
        <taxon>Ecdysozoa</taxon>
        <taxon>Arthropoda</taxon>
        <taxon>Hexapoda</taxon>
        <taxon>Insecta</taxon>
        <taxon>Pterygota</taxon>
        <taxon>Neoptera</taxon>
        <taxon>Endopterygota</taxon>
        <taxon>Coleoptera</taxon>
        <taxon>Polyphaga</taxon>
        <taxon>Cucujiformia</taxon>
        <taxon>Chrysomeloidea</taxon>
        <taxon>Chrysomelidae</taxon>
        <taxon>Galerucinae</taxon>
        <taxon>Alticini</taxon>
        <taxon>Phyllotreta</taxon>
    </lineage>
</organism>
<reference evidence="26" key="1">
    <citation type="submission" date="2022-01" db="EMBL/GenBank/DDBJ databases">
        <authorList>
            <person name="King R."/>
        </authorList>
    </citation>
    <scope>NUCLEOTIDE SEQUENCE</scope>
</reference>
<keyword evidence="17" id="KW-0539">Nucleus</keyword>
<evidence type="ECO:0000256" key="3">
    <source>
        <dbReference type="ARBA" id="ARBA00004123"/>
    </source>
</evidence>
<dbReference type="PANTHER" id="PTHR12553:SF49">
    <property type="entry name" value="ZINC PHOSPHODIESTERASE ELAC PROTEIN 2"/>
    <property type="match status" value="1"/>
</dbReference>
<evidence type="ECO:0000256" key="14">
    <source>
        <dbReference type="ARBA" id="ARBA00022833"/>
    </source>
</evidence>
<feature type="region of interest" description="Disordered" evidence="24">
    <location>
        <begin position="199"/>
        <end position="258"/>
    </location>
</feature>
<evidence type="ECO:0000256" key="8">
    <source>
        <dbReference type="ARBA" id="ARBA00022553"/>
    </source>
</evidence>
<dbReference type="Pfam" id="PF23023">
    <property type="entry name" value="Anti-Pycsar_Apyc1"/>
    <property type="match status" value="1"/>
</dbReference>
<protein>
    <recommendedName>
        <fullName evidence="7">Zinc phosphodiesterase ELAC protein 2</fullName>
        <ecNumber evidence="6">3.1.26.11</ecNumber>
    </recommendedName>
    <alternativeName>
        <fullName evidence="21">ElaC homolog protein 2</fullName>
    </alternativeName>
    <alternativeName>
        <fullName evidence="19">Ribonuclease Z 2</fullName>
    </alternativeName>
    <alternativeName>
        <fullName evidence="20">tRNA 3 endonuclease 2</fullName>
    </alternativeName>
    <alternativeName>
        <fullName evidence="18">tRNase Z 2</fullName>
    </alternativeName>
</protein>
<dbReference type="Gene3D" id="3.60.15.10">
    <property type="entry name" value="Ribonuclease Z/Hydroxyacylglutathione hydrolase-like"/>
    <property type="match status" value="2"/>
</dbReference>
<evidence type="ECO:0000256" key="13">
    <source>
        <dbReference type="ARBA" id="ARBA00022801"/>
    </source>
</evidence>
<dbReference type="InterPro" id="IPR027794">
    <property type="entry name" value="tRNase_Z_dom"/>
</dbReference>
<keyword evidence="10" id="KW-0540">Nuclease</keyword>
<evidence type="ECO:0000256" key="24">
    <source>
        <dbReference type="SAM" id="MobiDB-lite"/>
    </source>
</evidence>
<keyword evidence="8" id="KW-0597">Phosphoprotein</keyword>
<keyword evidence="9" id="KW-0819">tRNA processing</keyword>
<comment type="subunit">
    <text evidence="23">Homodimer. Interacts with PTCD1.</text>
</comment>
<dbReference type="GO" id="GO:0005634">
    <property type="term" value="C:nucleus"/>
    <property type="evidence" value="ECO:0007669"/>
    <property type="project" value="UniProtKB-SubCell"/>
</dbReference>
<feature type="compositionally biased region" description="Basic and acidic residues" evidence="24">
    <location>
        <begin position="199"/>
        <end position="210"/>
    </location>
</feature>
<keyword evidence="27" id="KW-1185">Reference proteome</keyword>
<dbReference type="GO" id="GO:1990180">
    <property type="term" value="P:mitochondrial tRNA 3'-end processing"/>
    <property type="evidence" value="ECO:0007669"/>
    <property type="project" value="TreeGrafter"/>
</dbReference>
<keyword evidence="16" id="KW-0496">Mitochondrion</keyword>
<comment type="catalytic activity">
    <reaction evidence="1">
        <text>Endonucleolytic cleavage of RNA, removing extra 3' nucleotides from tRNA precursor, generating 3' termini of tRNAs. A 3'-hydroxy group is left at the tRNA terminus and a 5'-phosphoryl group is left at the trailer molecule.</text>
        <dbReference type="EC" id="3.1.26.11"/>
    </reaction>
</comment>
<dbReference type="Proteomes" id="UP001153712">
    <property type="component" value="Chromosome 13"/>
</dbReference>
<keyword evidence="12" id="KW-0255">Endonuclease</keyword>
<dbReference type="OrthoDB" id="527344at2759"/>
<dbReference type="GO" id="GO:0046872">
    <property type="term" value="F:metal ion binding"/>
    <property type="evidence" value="ECO:0007669"/>
    <property type="project" value="UniProtKB-KW"/>
</dbReference>
<evidence type="ECO:0000256" key="22">
    <source>
        <dbReference type="ARBA" id="ARBA00046098"/>
    </source>
</evidence>
<evidence type="ECO:0000256" key="11">
    <source>
        <dbReference type="ARBA" id="ARBA00022723"/>
    </source>
</evidence>
<comment type="similarity">
    <text evidence="5">Belongs to the RNase Z family.</text>
</comment>
<dbReference type="CDD" id="cd07718">
    <property type="entry name" value="RNaseZ_ELAC1_ELAC2-C-term-like_MBL-fold"/>
    <property type="match status" value="1"/>
</dbReference>
<accession>A0A9N9XK56</accession>
<evidence type="ECO:0000256" key="17">
    <source>
        <dbReference type="ARBA" id="ARBA00023242"/>
    </source>
</evidence>
<evidence type="ECO:0000256" key="1">
    <source>
        <dbReference type="ARBA" id="ARBA00000402"/>
    </source>
</evidence>
<dbReference type="Pfam" id="PF13691">
    <property type="entry name" value="Lactamase_B_4"/>
    <property type="match status" value="1"/>
</dbReference>
<evidence type="ECO:0000256" key="21">
    <source>
        <dbReference type="ARBA" id="ARBA00032616"/>
    </source>
</evidence>
<dbReference type="GO" id="GO:0042645">
    <property type="term" value="C:mitochondrial nucleoid"/>
    <property type="evidence" value="ECO:0007669"/>
    <property type="project" value="UniProtKB-ARBA"/>
</dbReference>
<dbReference type="FunFam" id="3.60.15.10:FF:000014">
    <property type="entry name" value="Zinc phosphodiesterase ELAC protein 2"/>
    <property type="match status" value="1"/>
</dbReference>
<evidence type="ECO:0000256" key="19">
    <source>
        <dbReference type="ARBA" id="ARBA00030729"/>
    </source>
</evidence>
<name>A0A9N9XK56_PHYSR</name>
<keyword evidence="11" id="KW-0479">Metal-binding</keyword>
<comment type="function">
    <text evidence="22">Zinc phosphodiesterase, which displays mitochondrial tRNA 3'-processing endonuclease activity. Involved in tRNA maturation, by removing a 3'-trailer from precursor tRNA. Associates with mitochondrial DNA complexes at the nucleoids to initiate RNA processing and ribosome assembly.</text>
</comment>
<evidence type="ECO:0000313" key="27">
    <source>
        <dbReference type="Proteomes" id="UP001153712"/>
    </source>
</evidence>
<evidence type="ECO:0000256" key="2">
    <source>
        <dbReference type="ARBA" id="ARBA00001947"/>
    </source>
</evidence>
<evidence type="ECO:0000256" key="4">
    <source>
        <dbReference type="ARBA" id="ARBA00004305"/>
    </source>
</evidence>
<evidence type="ECO:0000256" key="20">
    <source>
        <dbReference type="ARBA" id="ARBA00032104"/>
    </source>
</evidence>
<evidence type="ECO:0000256" key="15">
    <source>
        <dbReference type="ARBA" id="ARBA00022946"/>
    </source>
</evidence>
<evidence type="ECO:0000259" key="25">
    <source>
        <dbReference type="Pfam" id="PF13691"/>
    </source>
</evidence>
<dbReference type="GO" id="GO:0042781">
    <property type="term" value="F:3'-tRNA processing endoribonuclease activity"/>
    <property type="evidence" value="ECO:0007669"/>
    <property type="project" value="UniProtKB-EC"/>
</dbReference>
<dbReference type="SUPFAM" id="SSF56281">
    <property type="entry name" value="Metallo-hydrolase/oxidoreductase"/>
    <property type="match status" value="2"/>
</dbReference>
<feature type="compositionally biased region" description="Polar residues" evidence="24">
    <location>
        <begin position="211"/>
        <end position="227"/>
    </location>
</feature>
<evidence type="ECO:0000256" key="9">
    <source>
        <dbReference type="ARBA" id="ARBA00022694"/>
    </source>
</evidence>
<dbReference type="InterPro" id="IPR047151">
    <property type="entry name" value="RNZ2-like"/>
</dbReference>
<comment type="subcellular location">
    <subcellularLocation>
        <location evidence="4">Mitochondrion matrix</location>
    </subcellularLocation>
    <subcellularLocation>
        <location evidence="3">Nucleus</location>
    </subcellularLocation>
</comment>
<evidence type="ECO:0000256" key="5">
    <source>
        <dbReference type="ARBA" id="ARBA00007823"/>
    </source>
</evidence>
<evidence type="ECO:0000256" key="12">
    <source>
        <dbReference type="ARBA" id="ARBA00022759"/>
    </source>
</evidence>
<keyword evidence="15" id="KW-0809">Transit peptide</keyword>
<dbReference type="EC" id="3.1.26.11" evidence="6"/>
<evidence type="ECO:0000256" key="18">
    <source>
        <dbReference type="ARBA" id="ARBA00030689"/>
    </source>
</evidence>
<feature type="domain" description="tRNase Z endonuclease" evidence="25">
    <location>
        <begin position="78"/>
        <end position="125"/>
    </location>
</feature>
<dbReference type="PANTHER" id="PTHR12553">
    <property type="entry name" value="ZINC PHOSPHODIESTERASE ELAC PROTEIN 2"/>
    <property type="match status" value="1"/>
</dbReference>
<keyword evidence="13" id="KW-0378">Hydrolase</keyword>
<evidence type="ECO:0000256" key="6">
    <source>
        <dbReference type="ARBA" id="ARBA00012477"/>
    </source>
</evidence>
<evidence type="ECO:0000313" key="26">
    <source>
        <dbReference type="EMBL" id="CAG9857036.1"/>
    </source>
</evidence>
<gene>
    <name evidence="26" type="ORF">PHYEVI_LOCUS3447</name>
</gene>
<dbReference type="InterPro" id="IPR036866">
    <property type="entry name" value="RibonucZ/Hydroxyglut_hydro"/>
</dbReference>
<dbReference type="AlphaFoldDB" id="A0A9N9XK56"/>
<dbReference type="EMBL" id="OU900106">
    <property type="protein sequence ID" value="CAG9857036.1"/>
    <property type="molecule type" value="Genomic_DNA"/>
</dbReference>